<dbReference type="AlphaFoldDB" id="A0A142G3W8"/>
<dbReference type="Pfam" id="PF00899">
    <property type="entry name" value="ThiF"/>
    <property type="match status" value="1"/>
</dbReference>
<dbReference type="EMBL" id="KU549175">
    <property type="protein sequence ID" value="AMQ95348.1"/>
    <property type="molecule type" value="Genomic_DNA"/>
</dbReference>
<geneLocation type="plasmid" evidence="2">
    <name>pC13-2</name>
</geneLocation>
<evidence type="ECO:0000259" key="1">
    <source>
        <dbReference type="Pfam" id="PF00899"/>
    </source>
</evidence>
<proteinExistence type="predicted"/>
<keyword evidence="2" id="KW-0614">Plasmid</keyword>
<dbReference type="PANTHER" id="PTHR43267">
    <property type="entry name" value="TRNA THREONYLCARBAMOYLADENOSINE DEHYDRATASE"/>
    <property type="match status" value="1"/>
</dbReference>
<accession>A0A142G3W8</accession>
<name>A0A142G3W8_ACIBA</name>
<protein>
    <submittedName>
        <fullName evidence="2">ThiF</fullName>
    </submittedName>
</protein>
<feature type="domain" description="THIF-type NAD/FAD binding fold" evidence="1">
    <location>
        <begin position="314"/>
        <end position="470"/>
    </location>
</feature>
<dbReference type="InterPro" id="IPR045886">
    <property type="entry name" value="ThiF/MoeB/HesA"/>
</dbReference>
<organism evidence="2">
    <name type="scientific">Acinetobacter baumannii</name>
    <dbReference type="NCBI Taxonomy" id="470"/>
    <lineage>
        <taxon>Bacteria</taxon>
        <taxon>Pseudomonadati</taxon>
        <taxon>Pseudomonadota</taxon>
        <taxon>Gammaproteobacteria</taxon>
        <taxon>Moraxellales</taxon>
        <taxon>Moraxellaceae</taxon>
        <taxon>Acinetobacter</taxon>
        <taxon>Acinetobacter calcoaceticus/baumannii complex</taxon>
    </lineage>
</organism>
<sequence length="576" mass="64894">MNYSSIIDHLTSCGYQVSATEFCLIPMISVECSIAGHDITLLHLKSEELTGMPSFFLKHPNKYGRIAHTLEDKTFNVASICVNVPDSVSINFEVPELVFEESLKRHISLLEDCLSDPKWNEDELLREFLAGWNHIQDQKYEDFLCLSDKGEFELLNILPPQKGIKYGLNSCHFGIPQEFEQKPQFSVINDHIINRGKPNGHGCIIPLQKLIPAPWQSADLKDWYLQILNFISPDVFDSLNRTLGQTRAHSFWLVFNADTPSGITWFGIHFHLKNSIKSKKGLPLNSKHLEFWELKAMNVRLFNKERVMPRSGAIQELQNKKVLLIGCGSVGSQIANQLASTGIGHLTLSDSDSFSLDNLYRHSLSASYISWPKTWGLKSELTKKYPWLNVEFMFSELLSLRYENLLNTFDLIIIAIGSPTQERIFHDYCVKNSIETAVINTWVEGYGIGGHAVIDIPDSKGCLRCAYVDPLDFSRGLASNLNFLKPNQKLTKNLAGCGNAFLPYSNLSALQTALITSNLAIKFLMGQLHSSSKVSWKGSDFDVIQAGFQVTDRYKQFSKSLEILPLLNSGCDLCND</sequence>
<dbReference type="GO" id="GO:0008641">
    <property type="term" value="F:ubiquitin-like modifier activating enzyme activity"/>
    <property type="evidence" value="ECO:0007669"/>
    <property type="project" value="InterPro"/>
</dbReference>
<dbReference type="GO" id="GO:0061503">
    <property type="term" value="F:tRNA threonylcarbamoyladenosine dehydratase"/>
    <property type="evidence" value="ECO:0007669"/>
    <property type="project" value="TreeGrafter"/>
</dbReference>
<dbReference type="CDD" id="cd01483">
    <property type="entry name" value="E1_enzyme_family"/>
    <property type="match status" value="1"/>
</dbReference>
<dbReference type="InterPro" id="IPR035985">
    <property type="entry name" value="Ubiquitin-activating_enz"/>
</dbReference>
<dbReference type="GO" id="GO:0061504">
    <property type="term" value="P:cyclic threonylcarbamoyladenosine biosynthetic process"/>
    <property type="evidence" value="ECO:0007669"/>
    <property type="project" value="TreeGrafter"/>
</dbReference>
<reference evidence="2" key="1">
    <citation type="submission" date="2016-01" db="EMBL/GenBank/DDBJ databases">
        <title>Loss and gain of aminoglycoside resistance in GC2 Acinetobacter baumannii in Australia via modification of genomic resistance islands and acquisition of plasmids.</title>
        <authorList>
            <person name="Nigro S.J."/>
            <person name="Hall R.M."/>
        </authorList>
    </citation>
    <scope>NUCLEOTIDE SEQUENCE</scope>
    <source>
        <strain evidence="2">C13</strain>
        <plasmid evidence="2">pC13-2</plasmid>
    </source>
</reference>
<dbReference type="RefSeq" id="WP_030423980.1">
    <property type="nucleotide sequence ID" value="NZ_AP023077.1"/>
</dbReference>
<dbReference type="Gene3D" id="3.40.50.720">
    <property type="entry name" value="NAD(P)-binding Rossmann-like Domain"/>
    <property type="match status" value="1"/>
</dbReference>
<evidence type="ECO:0000313" key="2">
    <source>
        <dbReference type="EMBL" id="AMQ95348.1"/>
    </source>
</evidence>
<dbReference type="InterPro" id="IPR000594">
    <property type="entry name" value="ThiF_NAD_FAD-bd"/>
</dbReference>
<dbReference type="SUPFAM" id="SSF69572">
    <property type="entry name" value="Activating enzymes of the ubiquitin-like proteins"/>
    <property type="match status" value="1"/>
</dbReference>
<gene>
    <name evidence="2" type="primary">thiF</name>
</gene>
<dbReference type="PANTHER" id="PTHR43267:SF1">
    <property type="entry name" value="TRNA THREONYLCARBAMOYLADENOSINE DEHYDRATASE"/>
    <property type="match status" value="1"/>
</dbReference>